<evidence type="ECO:0000256" key="1">
    <source>
        <dbReference type="SAM" id="MobiDB-lite"/>
    </source>
</evidence>
<reference evidence="2 3" key="1">
    <citation type="submission" date="2023-09" db="EMBL/GenBank/DDBJ databases">
        <title>Genomes of two closely related lineages of the louse Polyplax serrata with different host specificities.</title>
        <authorList>
            <person name="Martinu J."/>
            <person name="Tarabai H."/>
            <person name="Stefka J."/>
            <person name="Hypsa V."/>
        </authorList>
    </citation>
    <scope>NUCLEOTIDE SEQUENCE [LARGE SCALE GENOMIC DNA]</scope>
    <source>
        <strain evidence="2">98ZLc_SE</strain>
    </source>
</reference>
<dbReference type="Proteomes" id="UP001359485">
    <property type="component" value="Unassembled WGS sequence"/>
</dbReference>
<proteinExistence type="predicted"/>
<keyword evidence="3" id="KW-1185">Reference proteome</keyword>
<comment type="caution">
    <text evidence="2">The sequence shown here is derived from an EMBL/GenBank/DDBJ whole genome shotgun (WGS) entry which is preliminary data.</text>
</comment>
<gene>
    <name evidence="2" type="ORF">RUM44_003537</name>
</gene>
<dbReference type="EMBL" id="JAWJWF010000049">
    <property type="protein sequence ID" value="KAK6619155.1"/>
    <property type="molecule type" value="Genomic_DNA"/>
</dbReference>
<evidence type="ECO:0000313" key="2">
    <source>
        <dbReference type="EMBL" id="KAK6619155.1"/>
    </source>
</evidence>
<sequence>MTWVVNTKDTLVTMTSKTKTFQVWEAKKVKPRRRLEKKTKSIESRQSKNLPKRYPRGRGDLLPRGALKGIIFMFQAKLETKALKAKRPGFTDDRYNETSYYIENVCNGYEIAEFVPMSSLGKDNLSFDGKNSTCEDGEPNEYFQVLVPSTSPLVTHCSKEKRELSLLLNLL</sequence>
<accession>A0ABR1AGS8</accession>
<organism evidence="2 3">
    <name type="scientific">Polyplax serrata</name>
    <name type="common">Common mouse louse</name>
    <dbReference type="NCBI Taxonomy" id="468196"/>
    <lineage>
        <taxon>Eukaryota</taxon>
        <taxon>Metazoa</taxon>
        <taxon>Ecdysozoa</taxon>
        <taxon>Arthropoda</taxon>
        <taxon>Hexapoda</taxon>
        <taxon>Insecta</taxon>
        <taxon>Pterygota</taxon>
        <taxon>Neoptera</taxon>
        <taxon>Paraneoptera</taxon>
        <taxon>Psocodea</taxon>
        <taxon>Troctomorpha</taxon>
        <taxon>Phthiraptera</taxon>
        <taxon>Anoplura</taxon>
        <taxon>Polyplacidae</taxon>
        <taxon>Polyplax</taxon>
    </lineage>
</organism>
<evidence type="ECO:0000313" key="3">
    <source>
        <dbReference type="Proteomes" id="UP001359485"/>
    </source>
</evidence>
<name>A0ABR1AGS8_POLSC</name>
<protein>
    <submittedName>
        <fullName evidence="2">Uncharacterized protein</fullName>
    </submittedName>
</protein>
<feature type="region of interest" description="Disordered" evidence="1">
    <location>
        <begin position="34"/>
        <end position="60"/>
    </location>
</feature>